<name>F4RV84_MELLP</name>
<keyword evidence="3" id="KW-1185">Reference proteome</keyword>
<proteinExistence type="predicted"/>
<dbReference type="HOGENOM" id="CLU_065193_0_0_1"/>
<dbReference type="VEuPathDB" id="FungiDB:MELLADRAFT_89958"/>
<dbReference type="KEGG" id="mlr:MELLADRAFT_89958"/>
<dbReference type="OrthoDB" id="10475758at2759"/>
<dbReference type="AlphaFoldDB" id="F4RV84"/>
<protein>
    <recommendedName>
        <fullName evidence="4">Secreted protein</fullName>
    </recommendedName>
</protein>
<keyword evidence="1" id="KW-0732">Signal</keyword>
<reference evidence="3" key="1">
    <citation type="journal article" date="2011" name="Proc. Natl. Acad. Sci. U.S.A.">
        <title>Obligate biotrophy features unraveled by the genomic analysis of rust fungi.</title>
        <authorList>
            <person name="Duplessis S."/>
            <person name="Cuomo C.A."/>
            <person name="Lin Y.-C."/>
            <person name="Aerts A."/>
            <person name="Tisserant E."/>
            <person name="Veneault-Fourrey C."/>
            <person name="Joly D.L."/>
            <person name="Hacquard S."/>
            <person name="Amselem J."/>
            <person name="Cantarel B.L."/>
            <person name="Chiu R."/>
            <person name="Coutinho P.M."/>
            <person name="Feau N."/>
            <person name="Field M."/>
            <person name="Frey P."/>
            <person name="Gelhaye E."/>
            <person name="Goldberg J."/>
            <person name="Grabherr M.G."/>
            <person name="Kodira C.D."/>
            <person name="Kohler A."/>
            <person name="Kuees U."/>
            <person name="Lindquist E.A."/>
            <person name="Lucas S.M."/>
            <person name="Mago R."/>
            <person name="Mauceli E."/>
            <person name="Morin E."/>
            <person name="Murat C."/>
            <person name="Pangilinan J.L."/>
            <person name="Park R."/>
            <person name="Pearson M."/>
            <person name="Quesneville H."/>
            <person name="Rouhier N."/>
            <person name="Sakthikumar S."/>
            <person name="Salamov A.A."/>
            <person name="Schmutz J."/>
            <person name="Selles B."/>
            <person name="Shapiro H."/>
            <person name="Tanguay P."/>
            <person name="Tuskan G.A."/>
            <person name="Henrissat B."/>
            <person name="Van de Peer Y."/>
            <person name="Rouze P."/>
            <person name="Ellis J.G."/>
            <person name="Dodds P.N."/>
            <person name="Schein J.E."/>
            <person name="Zhong S."/>
            <person name="Hamelin R.C."/>
            <person name="Grigoriev I.V."/>
            <person name="Szabo L.J."/>
            <person name="Martin F."/>
        </authorList>
    </citation>
    <scope>NUCLEOTIDE SEQUENCE [LARGE SCALE GENOMIC DNA]</scope>
    <source>
        <strain evidence="3">98AG31 / pathotype 3-4-7</strain>
    </source>
</reference>
<gene>
    <name evidence="2" type="ORF">MELLADRAFT_89958</name>
</gene>
<dbReference type="Proteomes" id="UP000001072">
    <property type="component" value="Unassembled WGS sequence"/>
</dbReference>
<dbReference type="InParanoid" id="F4RV84"/>
<feature type="chain" id="PRO_5003317999" description="Secreted protein" evidence="1">
    <location>
        <begin position="23"/>
        <end position="363"/>
    </location>
</feature>
<evidence type="ECO:0000313" key="3">
    <source>
        <dbReference type="Proteomes" id="UP000001072"/>
    </source>
</evidence>
<organism evidence="3">
    <name type="scientific">Melampsora larici-populina (strain 98AG31 / pathotype 3-4-7)</name>
    <name type="common">Poplar leaf rust fungus</name>
    <dbReference type="NCBI Taxonomy" id="747676"/>
    <lineage>
        <taxon>Eukaryota</taxon>
        <taxon>Fungi</taxon>
        <taxon>Dikarya</taxon>
        <taxon>Basidiomycota</taxon>
        <taxon>Pucciniomycotina</taxon>
        <taxon>Pucciniomycetes</taxon>
        <taxon>Pucciniales</taxon>
        <taxon>Melampsoraceae</taxon>
        <taxon>Melampsora</taxon>
    </lineage>
</organism>
<sequence>MACWRADYVLLLPYLLMDYVSGSGPLKTFTHTKSIEHKNLGINTGKIEWGLFHQHLFWTLDIHMNSNIKDDEDQKNFRDWLHTRNVEYGVKLEDNGKYAEIDFLEQFLAWKTQGQDLWPEDIKKLLLKYPLRIGGEVKLDLKIPQDSYLRTTLMTPGEFIERFLPRDDQYRSRFWDNLYIRSDTGRGFSSRDTKSLLCGKYNQGKIVKLTLCGMGPILLIRFRYDFINRYLPDIFGVQSEFNYHLDRTPGLSNAQDLLPAKIYMTQYLKWAREDHIWRPVDTASFFRSELGDPHLEKPFIEYLYKLAARSGLKRKHAYFQDGIYGQYAIFLQQRKKANFAKKILYKFQEWIYKFRYFLSNLFG</sequence>
<accession>F4RV84</accession>
<evidence type="ECO:0000313" key="2">
    <source>
        <dbReference type="EMBL" id="EGG03577.1"/>
    </source>
</evidence>
<dbReference type="GeneID" id="18935385"/>
<dbReference type="EMBL" id="GL883123">
    <property type="protein sequence ID" value="EGG03577.1"/>
    <property type="molecule type" value="Genomic_DNA"/>
</dbReference>
<dbReference type="RefSeq" id="XP_007413024.1">
    <property type="nucleotide sequence ID" value="XM_007412962.1"/>
</dbReference>
<evidence type="ECO:0008006" key="4">
    <source>
        <dbReference type="Google" id="ProtNLM"/>
    </source>
</evidence>
<evidence type="ECO:0000256" key="1">
    <source>
        <dbReference type="SAM" id="SignalP"/>
    </source>
</evidence>
<feature type="signal peptide" evidence="1">
    <location>
        <begin position="1"/>
        <end position="22"/>
    </location>
</feature>